<dbReference type="EMBL" id="BMNA01000003">
    <property type="protein sequence ID" value="GGM00584.1"/>
    <property type="molecule type" value="Genomic_DNA"/>
</dbReference>
<comment type="caution">
    <text evidence="1">The sequence shown here is derived from an EMBL/GenBank/DDBJ whole genome shotgun (WGS) entry which is preliminary data.</text>
</comment>
<accession>A0A917SW33</accession>
<evidence type="ECO:0000313" key="1">
    <source>
        <dbReference type="EMBL" id="GGM00584.1"/>
    </source>
</evidence>
<name>A0A917SW33_9ACTN</name>
<evidence type="ECO:0000313" key="2">
    <source>
        <dbReference type="Proteomes" id="UP000655208"/>
    </source>
</evidence>
<dbReference type="Proteomes" id="UP000655208">
    <property type="component" value="Unassembled WGS sequence"/>
</dbReference>
<protein>
    <submittedName>
        <fullName evidence="1">Uncharacterized protein</fullName>
    </submittedName>
</protein>
<sequence>MASTYDGHVISGLPYTVASVNGRPPSGLVDFDGPCTLTVRLDGQALEIAGVGRVDTDTVRFHQKDHGIDGKDTRVWAIRDSGDGTVVAEAVAAF</sequence>
<gene>
    <name evidence="1" type="ORF">GCM10011594_20870</name>
</gene>
<dbReference type="RefSeq" id="WP_188941404.1">
    <property type="nucleotide sequence ID" value="NZ_BMNA01000003.1"/>
</dbReference>
<dbReference type="AlphaFoldDB" id="A0A917SW33"/>
<organism evidence="1 2">
    <name type="scientific">Nakamurella endophytica</name>
    <dbReference type="NCBI Taxonomy" id="1748367"/>
    <lineage>
        <taxon>Bacteria</taxon>
        <taxon>Bacillati</taxon>
        <taxon>Actinomycetota</taxon>
        <taxon>Actinomycetes</taxon>
        <taxon>Nakamurellales</taxon>
        <taxon>Nakamurellaceae</taxon>
        <taxon>Nakamurella</taxon>
    </lineage>
</organism>
<reference evidence="1" key="2">
    <citation type="submission" date="2020-09" db="EMBL/GenBank/DDBJ databases">
        <authorList>
            <person name="Sun Q."/>
            <person name="Zhou Y."/>
        </authorList>
    </citation>
    <scope>NUCLEOTIDE SEQUENCE</scope>
    <source>
        <strain evidence="1">CGMCC 4.7308</strain>
    </source>
</reference>
<reference evidence="1" key="1">
    <citation type="journal article" date="2014" name="Int. J. Syst. Evol. Microbiol.">
        <title>Complete genome sequence of Corynebacterium casei LMG S-19264T (=DSM 44701T), isolated from a smear-ripened cheese.</title>
        <authorList>
            <consortium name="US DOE Joint Genome Institute (JGI-PGF)"/>
            <person name="Walter F."/>
            <person name="Albersmeier A."/>
            <person name="Kalinowski J."/>
            <person name="Ruckert C."/>
        </authorList>
    </citation>
    <scope>NUCLEOTIDE SEQUENCE</scope>
    <source>
        <strain evidence="1">CGMCC 4.7308</strain>
    </source>
</reference>
<keyword evidence="2" id="KW-1185">Reference proteome</keyword>
<proteinExistence type="predicted"/>